<dbReference type="GO" id="GO:0016787">
    <property type="term" value="F:hydrolase activity"/>
    <property type="evidence" value="ECO:0007669"/>
    <property type="project" value="UniProtKB-KW"/>
</dbReference>
<evidence type="ECO:0000256" key="1">
    <source>
        <dbReference type="ARBA" id="ARBA00001968"/>
    </source>
</evidence>
<comment type="caution">
    <text evidence="9">The sequence shown here is derived from an EMBL/GenBank/DDBJ whole genome shotgun (WGS) entry which is preliminary data.</text>
</comment>
<keyword evidence="5" id="KW-0479">Metal-binding</keyword>
<evidence type="ECO:0000313" key="10">
    <source>
        <dbReference type="Proteomes" id="UP000290572"/>
    </source>
</evidence>
<evidence type="ECO:0000256" key="4">
    <source>
        <dbReference type="ARBA" id="ARBA00022722"/>
    </source>
</evidence>
<comment type="cofactor">
    <cofactor evidence="1">
        <name>a divalent metal cation</name>
        <dbReference type="ChEBI" id="CHEBI:60240"/>
    </cofactor>
</comment>
<dbReference type="InterPro" id="IPR027806">
    <property type="entry name" value="HARBI1_dom"/>
</dbReference>
<dbReference type="GO" id="GO:0004518">
    <property type="term" value="F:nuclease activity"/>
    <property type="evidence" value="ECO:0007669"/>
    <property type="project" value="UniProtKB-KW"/>
</dbReference>
<keyword evidence="10" id="KW-1185">Reference proteome</keyword>
<dbReference type="InterPro" id="IPR045249">
    <property type="entry name" value="HARBI1-like"/>
</dbReference>
<dbReference type="STRING" id="84645.A0A498LGW8"/>
<evidence type="ECO:0000259" key="8">
    <source>
        <dbReference type="Pfam" id="PF13359"/>
    </source>
</evidence>
<gene>
    <name evidence="9" type="ORF">ROHU_032260</name>
</gene>
<sequence length="203" mass="22952">MLLDYMTTVCVNKSKKFLQNYARLQRMRGLQSGCSDDEIEMILLLLSYFDEKEESMFFHVEDTCLAEEVQLEQVPLTSVVIVCGDQGYLLKPWLMTPLTNPRTEQEQAYNRAHARSRSTVERAIGLLKGRWLCLSSTGGTLQYQPEKACKIIMACSVLHNLAIRQGIPLQEPPRPDGPMPDAVPLPPPNAAGIQTRQRIIQTF</sequence>
<protein>
    <submittedName>
        <fullName evidence="9">Nuclease HARBI1</fullName>
    </submittedName>
</protein>
<organism evidence="9 10">
    <name type="scientific">Labeo rohita</name>
    <name type="common">Indian major carp</name>
    <name type="synonym">Cyprinus rohita</name>
    <dbReference type="NCBI Taxonomy" id="84645"/>
    <lineage>
        <taxon>Eukaryota</taxon>
        <taxon>Metazoa</taxon>
        <taxon>Chordata</taxon>
        <taxon>Craniata</taxon>
        <taxon>Vertebrata</taxon>
        <taxon>Euteleostomi</taxon>
        <taxon>Actinopterygii</taxon>
        <taxon>Neopterygii</taxon>
        <taxon>Teleostei</taxon>
        <taxon>Ostariophysi</taxon>
        <taxon>Cypriniformes</taxon>
        <taxon>Cyprinidae</taxon>
        <taxon>Labeoninae</taxon>
        <taxon>Labeonini</taxon>
        <taxon>Labeo</taxon>
    </lineage>
</organism>
<dbReference type="Proteomes" id="UP000290572">
    <property type="component" value="Unassembled WGS sequence"/>
</dbReference>
<evidence type="ECO:0000313" key="9">
    <source>
        <dbReference type="EMBL" id="RXN07568.1"/>
    </source>
</evidence>
<comment type="subcellular location">
    <subcellularLocation>
        <location evidence="2">Nucleus</location>
    </subcellularLocation>
</comment>
<dbReference type="Pfam" id="PF13359">
    <property type="entry name" value="DDE_Tnp_4"/>
    <property type="match status" value="1"/>
</dbReference>
<accession>A0A498LGW8</accession>
<evidence type="ECO:0000256" key="2">
    <source>
        <dbReference type="ARBA" id="ARBA00004123"/>
    </source>
</evidence>
<keyword evidence="7" id="KW-0539">Nucleus</keyword>
<name>A0A498LGW8_LABRO</name>
<comment type="similarity">
    <text evidence="3">Belongs to the HARBI1 family.</text>
</comment>
<evidence type="ECO:0000256" key="5">
    <source>
        <dbReference type="ARBA" id="ARBA00022723"/>
    </source>
</evidence>
<evidence type="ECO:0000256" key="3">
    <source>
        <dbReference type="ARBA" id="ARBA00006958"/>
    </source>
</evidence>
<reference evidence="9 10" key="1">
    <citation type="submission" date="2018-03" db="EMBL/GenBank/DDBJ databases">
        <title>Draft genome sequence of Rohu Carp (Labeo rohita).</title>
        <authorList>
            <person name="Das P."/>
            <person name="Kushwaha B."/>
            <person name="Joshi C.G."/>
            <person name="Kumar D."/>
            <person name="Nagpure N.S."/>
            <person name="Sahoo L."/>
            <person name="Das S.P."/>
            <person name="Bit A."/>
            <person name="Patnaik S."/>
            <person name="Meher P.K."/>
            <person name="Jayasankar P."/>
            <person name="Koringa P.G."/>
            <person name="Patel N.V."/>
            <person name="Hinsu A.T."/>
            <person name="Kumar R."/>
            <person name="Pandey M."/>
            <person name="Agarwal S."/>
            <person name="Srivastava S."/>
            <person name="Singh M."/>
            <person name="Iquebal M.A."/>
            <person name="Jaiswal S."/>
            <person name="Angadi U.B."/>
            <person name="Kumar N."/>
            <person name="Raza M."/>
            <person name="Shah T.M."/>
            <person name="Rai A."/>
            <person name="Jena J.K."/>
        </authorList>
    </citation>
    <scope>NUCLEOTIDE SEQUENCE [LARGE SCALE GENOMIC DNA]</scope>
    <source>
        <strain evidence="9">DASCIFA01</strain>
        <tissue evidence="9">Testis</tissue>
    </source>
</reference>
<proteinExistence type="inferred from homology"/>
<dbReference type="AlphaFoldDB" id="A0A498LGW8"/>
<dbReference type="PANTHER" id="PTHR22930">
    <property type="match status" value="1"/>
</dbReference>
<evidence type="ECO:0000256" key="6">
    <source>
        <dbReference type="ARBA" id="ARBA00022801"/>
    </source>
</evidence>
<dbReference type="GO" id="GO:0005634">
    <property type="term" value="C:nucleus"/>
    <property type="evidence" value="ECO:0007669"/>
    <property type="project" value="UniProtKB-SubCell"/>
</dbReference>
<dbReference type="GO" id="GO:0046872">
    <property type="term" value="F:metal ion binding"/>
    <property type="evidence" value="ECO:0007669"/>
    <property type="project" value="UniProtKB-KW"/>
</dbReference>
<feature type="domain" description="DDE Tnp4" evidence="8">
    <location>
        <begin position="62"/>
        <end position="160"/>
    </location>
</feature>
<dbReference type="PANTHER" id="PTHR22930:SF85">
    <property type="entry name" value="GH03217P-RELATED"/>
    <property type="match status" value="1"/>
</dbReference>
<keyword evidence="4" id="KW-0540">Nuclease</keyword>
<dbReference type="EMBL" id="QBIY01013345">
    <property type="protein sequence ID" value="RXN07568.1"/>
    <property type="molecule type" value="Genomic_DNA"/>
</dbReference>
<evidence type="ECO:0000256" key="7">
    <source>
        <dbReference type="ARBA" id="ARBA00023242"/>
    </source>
</evidence>
<keyword evidence="6" id="KW-0378">Hydrolase</keyword>